<keyword evidence="1" id="KW-0175">Coiled coil</keyword>
<protein>
    <submittedName>
        <fullName evidence="3">Uncharacterized protein</fullName>
    </submittedName>
</protein>
<evidence type="ECO:0000313" key="4">
    <source>
        <dbReference type="Proteomes" id="UP000005090"/>
    </source>
</evidence>
<dbReference type="AlphaFoldDB" id="H8GKD6"/>
<keyword evidence="4" id="KW-1185">Reference proteome</keyword>
<feature type="coiled-coil region" evidence="1">
    <location>
        <begin position="36"/>
        <end position="63"/>
    </location>
</feature>
<dbReference type="RefSeq" id="WP_005373042.1">
    <property type="nucleotide sequence ID" value="NZ_CM001475.1"/>
</dbReference>
<name>H8GKD6_METAL</name>
<evidence type="ECO:0000256" key="1">
    <source>
        <dbReference type="SAM" id="Coils"/>
    </source>
</evidence>
<evidence type="ECO:0000256" key="2">
    <source>
        <dbReference type="SAM" id="MobiDB-lite"/>
    </source>
</evidence>
<dbReference type="Proteomes" id="UP000005090">
    <property type="component" value="Chromosome"/>
</dbReference>
<dbReference type="STRING" id="686340.Metal_2726"/>
<organism evidence="3 4">
    <name type="scientific">Methylomicrobium album BG8</name>
    <dbReference type="NCBI Taxonomy" id="686340"/>
    <lineage>
        <taxon>Bacteria</taxon>
        <taxon>Pseudomonadati</taxon>
        <taxon>Pseudomonadota</taxon>
        <taxon>Gammaproteobacteria</taxon>
        <taxon>Methylococcales</taxon>
        <taxon>Methylococcaceae</taxon>
        <taxon>Methylomicrobium</taxon>
    </lineage>
</organism>
<sequence>MKTKRSTAAKNSPPPDSPFPSARYFQIHFQYLQEIIGDLRVQVEKANRQIAELQVQLHLQQSAYEPSQNDYGKETENYFERR</sequence>
<feature type="region of interest" description="Disordered" evidence="2">
    <location>
        <begin position="1"/>
        <end position="21"/>
    </location>
</feature>
<dbReference type="HOGENOM" id="CLU_2554315_0_0_6"/>
<reference evidence="3 4" key="1">
    <citation type="journal article" date="2013" name="Genome Announc.">
        <title>Genome Sequence of the Obligate Gammaproteobacterial Methanotroph Methylomicrobium album Strain BG8.</title>
        <authorList>
            <person name="Kits K.D."/>
            <person name="Kalyuzhnaya M.G."/>
            <person name="Klotz M.G."/>
            <person name="Jetten M.S."/>
            <person name="Op den Camp H.J."/>
            <person name="Vuilleumier S."/>
            <person name="Bringel F."/>
            <person name="Dispirito A.A."/>
            <person name="Murrell J.C."/>
            <person name="Bruce D."/>
            <person name="Cheng J.F."/>
            <person name="Copeland A."/>
            <person name="Goodwin L."/>
            <person name="Hauser L."/>
            <person name="Lajus A."/>
            <person name="Land M.L."/>
            <person name="Lapidus A."/>
            <person name="Lucas S."/>
            <person name="Medigue C."/>
            <person name="Pitluck S."/>
            <person name="Woyke T."/>
            <person name="Zeytun A."/>
            <person name="Stein L.Y."/>
        </authorList>
    </citation>
    <scope>NUCLEOTIDE SEQUENCE [LARGE SCALE GENOMIC DNA]</scope>
    <source>
        <strain evidence="3 4">BG8</strain>
    </source>
</reference>
<evidence type="ECO:0000313" key="3">
    <source>
        <dbReference type="EMBL" id="EIC30427.1"/>
    </source>
</evidence>
<accession>H8GKD6</accession>
<proteinExistence type="predicted"/>
<dbReference type="EMBL" id="CM001475">
    <property type="protein sequence ID" value="EIC30427.1"/>
    <property type="molecule type" value="Genomic_DNA"/>
</dbReference>
<gene>
    <name evidence="3" type="ORF">Metal_2726</name>
</gene>